<name>A0ABT2CRW3_9BURK</name>
<organism evidence="2 3">
    <name type="scientific">Massilia terrae</name>
    <dbReference type="NCBI Taxonomy" id="1811224"/>
    <lineage>
        <taxon>Bacteria</taxon>
        <taxon>Pseudomonadati</taxon>
        <taxon>Pseudomonadota</taxon>
        <taxon>Betaproteobacteria</taxon>
        <taxon>Burkholderiales</taxon>
        <taxon>Oxalobacteraceae</taxon>
        <taxon>Telluria group</taxon>
        <taxon>Massilia</taxon>
    </lineage>
</organism>
<proteinExistence type="predicted"/>
<sequence>MDRRDFVRIGLAAGAMANVAQAGAASVPASAGGLLDAGVAEQQAALRAGKLTSRTLVSQYLARIAALDKAGPKLHSVIELNPDALAIASELDRERAAGKLRGPLHGIPVLIKDNIATADRMCTTAGSLALEGVRASRDAHVAEKLRAAGAVILGKTNLSEWANMRSTHSVSGWSGRGGLTRNPYALDRNTSGSSSGSASAMAAGLATLAIGTETDGSIVSPSSTCGIVGIKPTLGLVSRSGIIPIAHSQDTAGPMTRSVADAALLLAAIAGSDAGDPATQDARAADYAAALRKDGLHGKRIGVARNFFGSNDAVDAIIDKELAVLQAQGAVLVDVEVPNIDKYNDTETTVLLYEFKPDLAAWLDNYAPHAPVKNMSDLIAFNKQHAASEMPHFGQEHLVAAEGKGGLDSSEYKEALANNLRFSREEGIDKVLREHSLDALVAPTGGPAWLTDYINGDHYGGSFSSPAAVAGYPHITVPAGYTHGLPVGISFVGGAWSEATLIAMAYAYEQATLHRRAPTFPATVNLRLA</sequence>
<dbReference type="GO" id="GO:0004040">
    <property type="term" value="F:amidase activity"/>
    <property type="evidence" value="ECO:0007669"/>
    <property type="project" value="UniProtKB-EC"/>
</dbReference>
<dbReference type="NCBIfam" id="NF006006">
    <property type="entry name" value="PRK08137.1"/>
    <property type="match status" value="1"/>
</dbReference>
<reference evidence="2 3" key="1">
    <citation type="submission" date="2022-08" db="EMBL/GenBank/DDBJ databases">
        <title>Reclassification of Massilia species as members of the genera Telluria, Duganella, Pseudoduganella, Mokoshia gen. nov. and Zemynaea gen. nov. using orthogonal and non-orthogonal genome-based approaches.</title>
        <authorList>
            <person name="Bowman J.P."/>
        </authorList>
    </citation>
    <scope>NUCLEOTIDE SEQUENCE [LARGE SCALE GENOMIC DNA]</scope>
    <source>
        <strain evidence="2 3">JCM 31606</strain>
    </source>
</reference>
<feature type="domain" description="Amidase" evidence="1">
    <location>
        <begin position="56"/>
        <end position="501"/>
    </location>
</feature>
<dbReference type="Proteomes" id="UP001204621">
    <property type="component" value="Unassembled WGS sequence"/>
</dbReference>
<dbReference type="EC" id="3.5.1.4" evidence="2"/>
<evidence type="ECO:0000313" key="3">
    <source>
        <dbReference type="Proteomes" id="UP001204621"/>
    </source>
</evidence>
<dbReference type="InterPro" id="IPR023631">
    <property type="entry name" value="Amidase_dom"/>
</dbReference>
<evidence type="ECO:0000313" key="2">
    <source>
        <dbReference type="EMBL" id="MCS0656701.1"/>
    </source>
</evidence>
<dbReference type="SUPFAM" id="SSF75304">
    <property type="entry name" value="Amidase signature (AS) enzymes"/>
    <property type="match status" value="1"/>
</dbReference>
<keyword evidence="2" id="KW-0378">Hydrolase</keyword>
<keyword evidence="3" id="KW-1185">Reference proteome</keyword>
<accession>A0ABT2CRW3</accession>
<dbReference type="PANTHER" id="PTHR42678:SF34">
    <property type="entry name" value="OS04G0183300 PROTEIN"/>
    <property type="match status" value="1"/>
</dbReference>
<dbReference type="EMBL" id="JANUGU010000001">
    <property type="protein sequence ID" value="MCS0656701.1"/>
    <property type="molecule type" value="Genomic_DNA"/>
</dbReference>
<dbReference type="Pfam" id="PF01425">
    <property type="entry name" value="Amidase"/>
    <property type="match status" value="1"/>
</dbReference>
<dbReference type="PANTHER" id="PTHR42678">
    <property type="entry name" value="AMIDASE"/>
    <property type="match status" value="1"/>
</dbReference>
<dbReference type="RefSeq" id="WP_258809882.1">
    <property type="nucleotide sequence ID" value="NZ_JANUGU010000001.1"/>
</dbReference>
<dbReference type="InterPro" id="IPR036928">
    <property type="entry name" value="AS_sf"/>
</dbReference>
<protein>
    <submittedName>
        <fullName evidence="2">Amidase</fullName>
        <ecNumber evidence="2">3.5.1.4</ecNumber>
    </submittedName>
</protein>
<dbReference type="NCBIfam" id="NF005300">
    <property type="entry name" value="PRK06828.1"/>
    <property type="match status" value="1"/>
</dbReference>
<comment type="caution">
    <text evidence="2">The sequence shown here is derived from an EMBL/GenBank/DDBJ whole genome shotgun (WGS) entry which is preliminary data.</text>
</comment>
<gene>
    <name evidence="2" type="ORF">NX778_01310</name>
</gene>
<evidence type="ECO:0000259" key="1">
    <source>
        <dbReference type="Pfam" id="PF01425"/>
    </source>
</evidence>
<dbReference type="Gene3D" id="3.90.1300.10">
    <property type="entry name" value="Amidase signature (AS) domain"/>
    <property type="match status" value="1"/>
</dbReference>